<feature type="compositionally biased region" description="Basic and acidic residues" evidence="1">
    <location>
        <begin position="738"/>
        <end position="800"/>
    </location>
</feature>
<feature type="compositionally biased region" description="Polar residues" evidence="1">
    <location>
        <begin position="899"/>
        <end position="910"/>
    </location>
</feature>
<feature type="compositionally biased region" description="Low complexity" evidence="1">
    <location>
        <begin position="645"/>
        <end position="654"/>
    </location>
</feature>
<organism evidence="2 3">
    <name type="scientific">Pocillopora meandrina</name>
    <dbReference type="NCBI Taxonomy" id="46732"/>
    <lineage>
        <taxon>Eukaryota</taxon>
        <taxon>Metazoa</taxon>
        <taxon>Cnidaria</taxon>
        <taxon>Anthozoa</taxon>
        <taxon>Hexacorallia</taxon>
        <taxon>Scleractinia</taxon>
        <taxon>Astrocoeniina</taxon>
        <taxon>Pocilloporidae</taxon>
        <taxon>Pocillopora</taxon>
    </lineage>
</organism>
<comment type="caution">
    <text evidence="2">The sequence shown here is derived from an EMBL/GenBank/DDBJ whole genome shotgun (WGS) entry which is preliminary data.</text>
</comment>
<feature type="region of interest" description="Disordered" evidence="1">
    <location>
        <begin position="367"/>
        <end position="407"/>
    </location>
</feature>
<feature type="region of interest" description="Disordered" evidence="1">
    <location>
        <begin position="509"/>
        <end position="561"/>
    </location>
</feature>
<feature type="compositionally biased region" description="Basic and acidic residues" evidence="1">
    <location>
        <begin position="389"/>
        <end position="404"/>
    </location>
</feature>
<feature type="compositionally biased region" description="Basic and acidic residues" evidence="1">
    <location>
        <begin position="869"/>
        <end position="879"/>
    </location>
</feature>
<proteinExistence type="predicted"/>
<gene>
    <name evidence="2" type="ORF">PMEA_00003678</name>
</gene>
<feature type="compositionally biased region" description="Basic and acidic residues" evidence="1">
    <location>
        <begin position="911"/>
        <end position="933"/>
    </location>
</feature>
<evidence type="ECO:0000256" key="1">
    <source>
        <dbReference type="SAM" id="MobiDB-lite"/>
    </source>
</evidence>
<keyword evidence="3" id="KW-1185">Reference proteome</keyword>
<dbReference type="Proteomes" id="UP001159428">
    <property type="component" value="Unassembled WGS sequence"/>
</dbReference>
<protein>
    <submittedName>
        <fullName evidence="2">Uncharacterized protein</fullName>
    </submittedName>
</protein>
<evidence type="ECO:0000313" key="2">
    <source>
        <dbReference type="EMBL" id="CAH3110441.1"/>
    </source>
</evidence>
<evidence type="ECO:0000313" key="3">
    <source>
        <dbReference type="Proteomes" id="UP001159428"/>
    </source>
</evidence>
<sequence length="1000" mass="110490">MALESTMKKRTNLLTIVDRLVKKTETREEVSVPKKKDEHLSPLRPAVPISRSYLLPPTPSSDPASPSVSDQESVSDDEQVNDKQTVVEEEKEEVKKAQSHFLSTGVPKQPPRCDVCGLRAFKSYRFISRTSAPVHLKSFVTPEHDRLRVCKRCFSSRERCRQNLALILLRSKTSQRIHLRTPLGVTYNRASKGMDYIARDLKKRLKRPYEDLLCDETMADEDEMEVEDERFMLSGSKTKNKEGQFPKLILAENGNFKQSVVTPPSPVKSVGIVTVVRHQSGKYNSTPNCFTLYGDVDSLKDKDKASEQVEKQNENNAPVNVTENLKKLVDHNNSLPTSLSGSENSEINNINNKLTFLDHAYALPPPKGKMSPSHNAIPKPVKSPLPKAAKVESGVKQEPQKKTDGQTSTTERTCGIVCFLCDKLVTKSYSCYKKENAPDKIKHLFTPGVKIVKVCRRCMPYKKPKEADNGTGAGKGKVKVVKGKLAKLHTAKLIKNAKTIGKVNSVKGSEKAKVTSVEKNSVKSPVRDDKKRKESGKDEKSKPQPASKKLCTPAVQTKKAPSTKGVLTKEYKIVNVKFVSAVPKGIQTIVKGASKTDVGKSNKGSNMSSKASSTLPKSNVPKSDMNLTEKANNNITVEKETATASKLKSVSVKVDSGTQSMKSMIGISKVKGKESDSSSPSEGVSKDDTDLSMSKNGDSREINDVDVSDVPKEKERVTENICAESKASEDVSTIDVEDISKTSSKEKNREEMNSKMTVTDKEPKDKQNEKEGEKLEESKLESKNTEEPKESKEVKEKTTDSKSILDIIMTRGRRSASLSPVVLRGTDSSEVASPRKGRSSGTPDRKREDKQIMPTIMTRKRLASFSESEAEKKTDETPGGKRRAVAAALLEKMSRKTNDIPSSASTASSKVKQEHTYAKETKDAKEPDKEVKGHSMTRRNQVPVKCAGCNEKVVKSYRCVMRTEAPSHIKPLFAQQPGEMLRICRKCVKKKEIGNGKSSS</sequence>
<feature type="compositionally biased region" description="Basic and acidic residues" evidence="1">
    <location>
        <begin position="697"/>
        <end position="718"/>
    </location>
</feature>
<feature type="region of interest" description="Disordered" evidence="1">
    <location>
        <begin position="596"/>
        <end position="940"/>
    </location>
</feature>
<accession>A0AAU9WAT9</accession>
<name>A0AAU9WAT9_9CNID</name>
<reference evidence="2 3" key="1">
    <citation type="submission" date="2022-05" db="EMBL/GenBank/DDBJ databases">
        <authorList>
            <consortium name="Genoscope - CEA"/>
            <person name="William W."/>
        </authorList>
    </citation>
    <scope>NUCLEOTIDE SEQUENCE [LARGE SCALE GENOMIC DNA]</scope>
</reference>
<feature type="compositionally biased region" description="Polar residues" evidence="1">
    <location>
        <begin position="614"/>
        <end position="636"/>
    </location>
</feature>
<dbReference type="AlphaFoldDB" id="A0AAU9WAT9"/>
<feature type="compositionally biased region" description="Low complexity" evidence="1">
    <location>
        <begin position="61"/>
        <end position="72"/>
    </location>
</feature>
<feature type="compositionally biased region" description="Low complexity" evidence="1">
    <location>
        <begin position="599"/>
        <end position="613"/>
    </location>
</feature>
<feature type="compositionally biased region" description="Basic and acidic residues" evidence="1">
    <location>
        <begin position="525"/>
        <end position="542"/>
    </location>
</feature>
<feature type="compositionally biased region" description="Basic and acidic residues" evidence="1">
    <location>
        <begin position="24"/>
        <end position="41"/>
    </location>
</feature>
<dbReference type="EMBL" id="CALNXJ010000012">
    <property type="protein sequence ID" value="CAH3110441.1"/>
    <property type="molecule type" value="Genomic_DNA"/>
</dbReference>
<feature type="region of interest" description="Disordered" evidence="1">
    <location>
        <begin position="24"/>
        <end position="92"/>
    </location>
</feature>